<dbReference type="Proteomes" id="UP000263957">
    <property type="component" value="Unassembled WGS sequence"/>
</dbReference>
<keyword evidence="1" id="KW-1133">Transmembrane helix</keyword>
<feature type="non-terminal residue" evidence="2">
    <location>
        <position position="1"/>
    </location>
</feature>
<proteinExistence type="predicted"/>
<feature type="transmembrane region" description="Helical" evidence="1">
    <location>
        <begin position="7"/>
        <end position="25"/>
    </location>
</feature>
<name>A0A356W7L1_9PROT</name>
<reference evidence="2 3" key="1">
    <citation type="journal article" date="2018" name="Nat. Biotechnol.">
        <title>A standardized bacterial taxonomy based on genome phylogeny substantially revises the tree of life.</title>
        <authorList>
            <person name="Parks D.H."/>
            <person name="Chuvochina M."/>
            <person name="Waite D.W."/>
            <person name="Rinke C."/>
            <person name="Skarshewski A."/>
            <person name="Chaumeil P.A."/>
            <person name="Hugenholtz P."/>
        </authorList>
    </citation>
    <scope>NUCLEOTIDE SEQUENCE [LARGE SCALE GENOMIC DNA]</scope>
    <source>
        <strain evidence="2">UBA10378</strain>
    </source>
</reference>
<evidence type="ECO:0000256" key="1">
    <source>
        <dbReference type="SAM" id="Phobius"/>
    </source>
</evidence>
<evidence type="ECO:0000313" key="3">
    <source>
        <dbReference type="Proteomes" id="UP000263957"/>
    </source>
</evidence>
<feature type="transmembrane region" description="Helical" evidence="1">
    <location>
        <begin position="31"/>
        <end position="53"/>
    </location>
</feature>
<evidence type="ECO:0000313" key="2">
    <source>
        <dbReference type="EMBL" id="HBQ49008.1"/>
    </source>
</evidence>
<keyword evidence="1" id="KW-0472">Membrane</keyword>
<protein>
    <submittedName>
        <fullName evidence="2">Murein biosynthesis integral membrane protein MurJ</fullName>
    </submittedName>
</protein>
<gene>
    <name evidence="2" type="ORF">DD728_09000</name>
</gene>
<sequence>AIATSVAAWMNTALLAMTLLARGWYTPGPRLVSGVVRAALATAIMSAAVWFMLQNLPEIRAELWDSRIASAAAIVFAGGV</sequence>
<dbReference type="AlphaFoldDB" id="A0A356W7L1"/>
<comment type="caution">
    <text evidence="2">The sequence shown here is derived from an EMBL/GenBank/DDBJ whole genome shotgun (WGS) entry which is preliminary data.</text>
</comment>
<dbReference type="EMBL" id="DOGS01000183">
    <property type="protein sequence ID" value="HBQ49008.1"/>
    <property type="molecule type" value="Genomic_DNA"/>
</dbReference>
<keyword evidence="1" id="KW-0812">Transmembrane</keyword>
<organism evidence="2 3">
    <name type="scientific">Hyphomonas atlantica</name>
    <dbReference type="NCBI Taxonomy" id="1280948"/>
    <lineage>
        <taxon>Bacteria</taxon>
        <taxon>Pseudomonadati</taxon>
        <taxon>Pseudomonadota</taxon>
        <taxon>Alphaproteobacteria</taxon>
        <taxon>Hyphomonadales</taxon>
        <taxon>Hyphomonadaceae</taxon>
        <taxon>Hyphomonas</taxon>
    </lineage>
</organism>
<accession>A0A356W7L1</accession>
<feature type="non-terminal residue" evidence="2">
    <location>
        <position position="80"/>
    </location>
</feature>